<protein>
    <recommendedName>
        <fullName evidence="3">Phage tail protein</fullName>
    </recommendedName>
</protein>
<evidence type="ECO:0000313" key="2">
    <source>
        <dbReference type="Proteomes" id="UP000075515"/>
    </source>
</evidence>
<proteinExistence type="predicted"/>
<evidence type="ECO:0008006" key="3">
    <source>
        <dbReference type="Google" id="ProtNLM"/>
    </source>
</evidence>
<dbReference type="InterPro" id="IPR011747">
    <property type="entry name" value="CHP02241"/>
</dbReference>
<dbReference type="Proteomes" id="UP000075515">
    <property type="component" value="Unassembled WGS sequence"/>
</dbReference>
<accession>A0A150R7H9</accession>
<name>A0A150R7H9_SORCE</name>
<comment type="caution">
    <text evidence="1">The sequence shown here is derived from an EMBL/GenBank/DDBJ whole genome shotgun (WGS) entry which is preliminary data.</text>
</comment>
<dbReference type="GO" id="GO:0005198">
    <property type="term" value="F:structural molecule activity"/>
    <property type="evidence" value="ECO:0007669"/>
    <property type="project" value="InterPro"/>
</dbReference>
<dbReference type="NCBIfam" id="TIGR02241">
    <property type="entry name" value="conserved hypothetical phage tail region protein"/>
    <property type="match status" value="1"/>
</dbReference>
<dbReference type="PANTHER" id="PTHR38009">
    <property type="entry name" value="CONSERVED HYPOTHETICAL PHAGE TAIL PROTEIN"/>
    <property type="match status" value="1"/>
</dbReference>
<sequence>MATKRSNPYSNFNFIVEADGIGEIGAFSEVSGLDSENTPIEYREGMDAVNAPRKLPGIEKYSNVSLKRGITGSLAMWEWRRQVRDASATAPPSKTVRVKLVNENHDVGAPAMTWVLHGAWPTKITGPSLNAKGNDIAIEQVDLVVERLDIE</sequence>
<dbReference type="AlphaFoldDB" id="A0A150R7H9"/>
<reference evidence="1 2" key="1">
    <citation type="submission" date="2014-02" db="EMBL/GenBank/DDBJ databases">
        <title>The small core and large imbalanced accessory genome model reveals a collaborative survival strategy of Sorangium cellulosum strains in nature.</title>
        <authorList>
            <person name="Han K."/>
            <person name="Peng R."/>
            <person name="Blom J."/>
            <person name="Li Y.-Z."/>
        </authorList>
    </citation>
    <scope>NUCLEOTIDE SEQUENCE [LARGE SCALE GENOMIC DNA]</scope>
    <source>
        <strain evidence="1 2">So0149</strain>
    </source>
</reference>
<dbReference type="PANTHER" id="PTHR38009:SF1">
    <property type="entry name" value="CONSERVED HYPOTHETICAL PHAGE TAIL PROTEIN"/>
    <property type="match status" value="1"/>
</dbReference>
<dbReference type="EMBL" id="JEMC01004103">
    <property type="protein sequence ID" value="KYF75886.1"/>
    <property type="molecule type" value="Genomic_DNA"/>
</dbReference>
<dbReference type="InterPro" id="IPR010667">
    <property type="entry name" value="Phage_T4_Gp19"/>
</dbReference>
<gene>
    <name evidence="1" type="ORF">BE18_16430</name>
</gene>
<organism evidence="1 2">
    <name type="scientific">Sorangium cellulosum</name>
    <name type="common">Polyangium cellulosum</name>
    <dbReference type="NCBI Taxonomy" id="56"/>
    <lineage>
        <taxon>Bacteria</taxon>
        <taxon>Pseudomonadati</taxon>
        <taxon>Myxococcota</taxon>
        <taxon>Polyangia</taxon>
        <taxon>Polyangiales</taxon>
        <taxon>Polyangiaceae</taxon>
        <taxon>Sorangium</taxon>
    </lineage>
</organism>
<evidence type="ECO:0000313" key="1">
    <source>
        <dbReference type="EMBL" id="KYF75886.1"/>
    </source>
</evidence>
<dbReference type="Pfam" id="PF06841">
    <property type="entry name" value="Phage_T4_gp19"/>
    <property type="match status" value="1"/>
</dbReference>